<name>A0A0H3ZSM9_9GAMM</name>
<evidence type="ECO:0000259" key="2">
    <source>
        <dbReference type="Pfam" id="PF13472"/>
    </source>
</evidence>
<keyword evidence="1" id="KW-0812">Transmembrane</keyword>
<dbReference type="AlphaFoldDB" id="A0A0H3ZSM9"/>
<sequence length="283" mass="32193">MGENHSDLELSKLSLYLYHVFLNYLLGLGLMNIYKTNKKMNAFSILKLSVVTALIFISFSYGFLANHYKIFPYDQIKSLKVLITGVTSDCEFCGPNPKWPERLEQFRAFPAKATNVMVGDSITHAGQWRAIFPNYSIVNRGIGWDKTTDVLNRLDTVFSANPKRVFLMMGVNDFNLANRNVADVFETYQQIIDSIHNRKIDVVIQSTLECSSCGETTDKIRQLNVMLEQYANDNHMKFIDINSSLSDDGGLKPSFQQDGVHPNAEGYKVWSSILKPYLMKENS</sequence>
<dbReference type="PANTHER" id="PTHR30383">
    <property type="entry name" value="THIOESTERASE 1/PROTEASE 1/LYSOPHOSPHOLIPASE L1"/>
    <property type="match status" value="1"/>
</dbReference>
<dbReference type="InterPro" id="IPR051532">
    <property type="entry name" value="Ester_Hydrolysis_Enzymes"/>
</dbReference>
<dbReference type="Pfam" id="PF13472">
    <property type="entry name" value="Lipase_GDSL_2"/>
    <property type="match status" value="1"/>
</dbReference>
<evidence type="ECO:0000256" key="1">
    <source>
        <dbReference type="SAM" id="Phobius"/>
    </source>
</evidence>
<keyword evidence="1" id="KW-0472">Membrane</keyword>
<proteinExistence type="predicted"/>
<dbReference type="SUPFAM" id="SSF52266">
    <property type="entry name" value="SGNH hydrolase"/>
    <property type="match status" value="1"/>
</dbReference>
<dbReference type="GO" id="GO:0004622">
    <property type="term" value="F:phosphatidylcholine lysophospholipase activity"/>
    <property type="evidence" value="ECO:0007669"/>
    <property type="project" value="TreeGrafter"/>
</dbReference>
<dbReference type="PANTHER" id="PTHR30383:SF5">
    <property type="entry name" value="SGNH HYDROLASE-TYPE ESTERASE DOMAIN-CONTAINING PROTEIN"/>
    <property type="match status" value="1"/>
</dbReference>
<dbReference type="InterPro" id="IPR013830">
    <property type="entry name" value="SGNH_hydro"/>
</dbReference>
<organism evidence="3">
    <name type="scientific">Enterovibrio norvegicus</name>
    <dbReference type="NCBI Taxonomy" id="188144"/>
    <lineage>
        <taxon>Bacteria</taxon>
        <taxon>Pseudomonadati</taxon>
        <taxon>Pseudomonadota</taxon>
        <taxon>Gammaproteobacteria</taxon>
        <taxon>Vibrionales</taxon>
        <taxon>Vibrionaceae</taxon>
        <taxon>Enterovibrio</taxon>
    </lineage>
</organism>
<keyword evidence="1" id="KW-1133">Transmembrane helix</keyword>
<dbReference type="InterPro" id="IPR036514">
    <property type="entry name" value="SGNH_hydro_sf"/>
</dbReference>
<dbReference type="Gene3D" id="3.40.50.1110">
    <property type="entry name" value="SGNH hydrolase"/>
    <property type="match status" value="1"/>
</dbReference>
<reference evidence="3" key="1">
    <citation type="journal article" date="2015" name="MBio">
        <title>Eco-Evolutionary Dynamics of Episomes among Ecologically Cohesive Bacterial Populations.</title>
        <authorList>
            <person name="Xue H."/>
            <person name="Cordero O.X."/>
            <person name="Camas F.M."/>
            <person name="Trimble W."/>
            <person name="Meyer F."/>
            <person name="Guglielmini J."/>
            <person name="Rocha E.P."/>
            <person name="Polz M.F."/>
        </authorList>
    </citation>
    <scope>NUCLEOTIDE SEQUENCE</scope>
    <source>
        <strain evidence="3">FF_262</strain>
    </source>
</reference>
<evidence type="ECO:0000313" key="3">
    <source>
        <dbReference type="EMBL" id="AKN36894.1"/>
    </source>
</evidence>
<feature type="transmembrane region" description="Helical" evidence="1">
    <location>
        <begin position="45"/>
        <end position="64"/>
    </location>
</feature>
<feature type="domain" description="SGNH hydrolase-type esterase" evidence="2">
    <location>
        <begin position="118"/>
        <end position="269"/>
    </location>
</feature>
<accession>A0A0H3ZSM9</accession>
<protein>
    <recommendedName>
        <fullName evidence="2">SGNH hydrolase-type esterase domain-containing protein</fullName>
    </recommendedName>
</protein>
<dbReference type="EMBL" id="KP795515">
    <property type="protein sequence ID" value="AKN36894.1"/>
    <property type="molecule type" value="Genomic_DNA"/>
</dbReference>
<feature type="transmembrane region" description="Helical" evidence="1">
    <location>
        <begin position="15"/>
        <end position="33"/>
    </location>
</feature>